<reference evidence="8 9" key="1">
    <citation type="submission" date="2018-05" db="EMBL/GenBank/DDBJ databases">
        <title>A metagenomic window into the 2 km-deep terrestrial subsurface aquifer revealed taxonomically and functionally diverse microbial community comprising novel uncultured bacterial lineages.</title>
        <authorList>
            <person name="Kadnikov V.V."/>
            <person name="Mardanov A.V."/>
            <person name="Beletsky A.V."/>
            <person name="Banks D."/>
            <person name="Pimenov N.V."/>
            <person name="Frank Y.A."/>
            <person name="Karnachuk O.V."/>
            <person name="Ravin N.V."/>
        </authorList>
    </citation>
    <scope>NUCLEOTIDE SEQUENCE [LARGE SCALE GENOMIC DNA]</scope>
    <source>
        <strain evidence="8">BY5</strain>
    </source>
</reference>
<keyword evidence="5" id="KW-0408">Iron</keyword>
<dbReference type="Pfam" id="PF04015">
    <property type="entry name" value="DUF362"/>
    <property type="match status" value="1"/>
</dbReference>
<organism evidence="8 9">
    <name type="scientific">Candidatus Ozemobacter sibiricus</name>
    <dbReference type="NCBI Taxonomy" id="2268124"/>
    <lineage>
        <taxon>Bacteria</taxon>
        <taxon>Candidatus Ozemobacteria</taxon>
        <taxon>Candidatus Ozemobacterales</taxon>
        <taxon>Candidatus Ozemobacteraceae</taxon>
        <taxon>Candidatus Ozemobacter</taxon>
    </lineage>
</organism>
<evidence type="ECO:0000256" key="1">
    <source>
        <dbReference type="ARBA" id="ARBA00022448"/>
    </source>
</evidence>
<evidence type="ECO:0000256" key="2">
    <source>
        <dbReference type="ARBA" id="ARBA00022485"/>
    </source>
</evidence>
<keyword evidence="4" id="KW-0249">Electron transport</keyword>
<dbReference type="InterPro" id="IPR050294">
    <property type="entry name" value="RnfB_subfamily"/>
</dbReference>
<dbReference type="InterPro" id="IPR017896">
    <property type="entry name" value="4Fe4S_Fe-S-bd"/>
</dbReference>
<dbReference type="PROSITE" id="PS00198">
    <property type="entry name" value="4FE4S_FER_1"/>
    <property type="match status" value="1"/>
</dbReference>
<dbReference type="Pfam" id="PF12838">
    <property type="entry name" value="Fer4_7"/>
    <property type="match status" value="1"/>
</dbReference>
<evidence type="ECO:0000256" key="6">
    <source>
        <dbReference type="ARBA" id="ARBA00023014"/>
    </source>
</evidence>
<keyword evidence="2" id="KW-0004">4Fe-4S</keyword>
<feature type="domain" description="4Fe-4S ferredoxin-type" evidence="7">
    <location>
        <begin position="213"/>
        <end position="240"/>
    </location>
</feature>
<dbReference type="Proteomes" id="UP000252355">
    <property type="component" value="Unassembled WGS sequence"/>
</dbReference>
<gene>
    <name evidence="8" type="ORF">OZSIB_0139</name>
</gene>
<evidence type="ECO:0000256" key="5">
    <source>
        <dbReference type="ARBA" id="ARBA00023004"/>
    </source>
</evidence>
<evidence type="ECO:0000259" key="7">
    <source>
        <dbReference type="PROSITE" id="PS51379"/>
    </source>
</evidence>
<dbReference type="AlphaFoldDB" id="A0A367ZMB9"/>
<feature type="domain" description="4Fe-4S ferredoxin-type" evidence="7">
    <location>
        <begin position="182"/>
        <end position="211"/>
    </location>
</feature>
<evidence type="ECO:0000313" key="8">
    <source>
        <dbReference type="EMBL" id="RCK79268.1"/>
    </source>
</evidence>
<protein>
    <submittedName>
        <fullName evidence="8">Ferredoxin</fullName>
    </submittedName>
</protein>
<accession>A0A367ZMB9</accession>
<evidence type="ECO:0000256" key="3">
    <source>
        <dbReference type="ARBA" id="ARBA00022723"/>
    </source>
</evidence>
<dbReference type="GO" id="GO:0051539">
    <property type="term" value="F:4 iron, 4 sulfur cluster binding"/>
    <property type="evidence" value="ECO:0007669"/>
    <property type="project" value="UniProtKB-KW"/>
</dbReference>
<keyword evidence="6" id="KW-0411">Iron-sulfur</keyword>
<dbReference type="PROSITE" id="PS51379">
    <property type="entry name" value="4FE4S_FER_2"/>
    <property type="match status" value="2"/>
</dbReference>
<dbReference type="InterPro" id="IPR007160">
    <property type="entry name" value="DUF362"/>
</dbReference>
<comment type="caution">
    <text evidence="8">The sequence shown here is derived from an EMBL/GenBank/DDBJ whole genome shotgun (WGS) entry which is preliminary data.</text>
</comment>
<keyword evidence="3" id="KW-0479">Metal-binding</keyword>
<proteinExistence type="predicted"/>
<dbReference type="InterPro" id="IPR017900">
    <property type="entry name" value="4Fe4S_Fe_S_CS"/>
</dbReference>
<name>A0A367ZMB9_9BACT</name>
<evidence type="ECO:0000313" key="9">
    <source>
        <dbReference type="Proteomes" id="UP000252355"/>
    </source>
</evidence>
<dbReference type="SUPFAM" id="SSF54862">
    <property type="entry name" value="4Fe-4S ferredoxins"/>
    <property type="match status" value="1"/>
</dbReference>
<dbReference type="Gene3D" id="3.30.70.20">
    <property type="match status" value="2"/>
</dbReference>
<sequence length="344" mass="37380">MAKVYFRPIDSYQRTSDIAAAVPVLLERLVAEEAIVLASRVPLKVHFGERGNHTFIAPANFAGLIEWLRGQGIDSCFIETGAVYSGSRMRAADHRALAAEHGFTALPVVIADGERGEAFAEVTIAQKHFQTCKIAREFVGLPQMIVLSHFKGHTLAGFGGALKHLAMGCASRGGKLAQHIDARPFIIPFVCRRCGACVRQCPVNAIRVDGMLPRISHRRCIGCAACLAVCPHRAILVNVFKINLASTFQEKMAEYALAAHRQTRGLYVTFAFNLTGNCDCIGKPMTPIARDLGVLASSDPVAIDQACHDLVDRQEGRTVFGGRHILAYAEAIGLGSRRYDLVTI</sequence>
<dbReference type="GO" id="GO:0046872">
    <property type="term" value="F:metal ion binding"/>
    <property type="evidence" value="ECO:0007669"/>
    <property type="project" value="UniProtKB-KW"/>
</dbReference>
<dbReference type="EMBL" id="QOQW01000014">
    <property type="protein sequence ID" value="RCK79268.1"/>
    <property type="molecule type" value="Genomic_DNA"/>
</dbReference>
<evidence type="ECO:0000256" key="4">
    <source>
        <dbReference type="ARBA" id="ARBA00022982"/>
    </source>
</evidence>
<dbReference type="PANTHER" id="PTHR42859">
    <property type="entry name" value="OXIDOREDUCTASE"/>
    <property type="match status" value="1"/>
</dbReference>
<keyword evidence="1" id="KW-0813">Transport</keyword>
<dbReference type="PANTHER" id="PTHR42859:SF10">
    <property type="entry name" value="DIMETHYLSULFOXIDE REDUCTASE CHAIN B"/>
    <property type="match status" value="1"/>
</dbReference>